<comment type="catalytic activity">
    <reaction evidence="15">
        <text>phosphoenolpyruvate + UDP-N-acetyl-alpha-D-glucosamine = UDP-N-acetyl-3-O-(1-carboxyvinyl)-alpha-D-glucosamine + phosphate</text>
        <dbReference type="Rhea" id="RHEA:18681"/>
        <dbReference type="ChEBI" id="CHEBI:43474"/>
        <dbReference type="ChEBI" id="CHEBI:57705"/>
        <dbReference type="ChEBI" id="CHEBI:58702"/>
        <dbReference type="ChEBI" id="CHEBI:68483"/>
        <dbReference type="EC" id="2.5.1.7"/>
    </reaction>
</comment>
<evidence type="ECO:0000256" key="14">
    <source>
        <dbReference type="ARBA" id="ARBA00042842"/>
    </source>
</evidence>
<evidence type="ECO:0000256" key="10">
    <source>
        <dbReference type="ARBA" id="ARBA00038367"/>
    </source>
</evidence>
<evidence type="ECO:0000256" key="1">
    <source>
        <dbReference type="ARBA" id="ARBA00004496"/>
    </source>
</evidence>
<keyword evidence="5" id="KW-0808">Transferase</keyword>
<keyword evidence="3" id="KW-0963">Cytoplasm</keyword>
<dbReference type="NCBIfam" id="NF006873">
    <property type="entry name" value="PRK09369.1"/>
    <property type="match status" value="1"/>
</dbReference>
<organism evidence="18 19">
    <name type="scientific">Actinidia rufa</name>
    <dbReference type="NCBI Taxonomy" id="165716"/>
    <lineage>
        <taxon>Eukaryota</taxon>
        <taxon>Viridiplantae</taxon>
        <taxon>Streptophyta</taxon>
        <taxon>Embryophyta</taxon>
        <taxon>Tracheophyta</taxon>
        <taxon>Spermatophyta</taxon>
        <taxon>Magnoliopsida</taxon>
        <taxon>eudicotyledons</taxon>
        <taxon>Gunneridae</taxon>
        <taxon>Pentapetalae</taxon>
        <taxon>asterids</taxon>
        <taxon>Ericales</taxon>
        <taxon>Actinidiaceae</taxon>
        <taxon>Actinidia</taxon>
    </lineage>
</organism>
<name>A0A7J0GNN3_9ERIC</name>
<dbReference type="InterPro" id="IPR005750">
    <property type="entry name" value="UDP_GlcNAc_COvinyl_MurA"/>
</dbReference>
<keyword evidence="4" id="KW-0132">Cell division</keyword>
<dbReference type="SUPFAM" id="SSF55205">
    <property type="entry name" value="EPT/RTPC-like"/>
    <property type="match status" value="2"/>
</dbReference>
<evidence type="ECO:0000256" key="13">
    <source>
        <dbReference type="ARBA" id="ARBA00042443"/>
    </source>
</evidence>
<comment type="pathway">
    <text evidence="2">Cell wall biogenesis; peptidoglycan biosynthesis.</text>
</comment>
<dbReference type="PANTHER" id="PTHR43783">
    <property type="entry name" value="UDP-N-ACETYLGLUCOSAMINE 1-CARBOXYVINYLTRANSFERASE"/>
    <property type="match status" value="1"/>
</dbReference>
<proteinExistence type="inferred from homology"/>
<protein>
    <recommendedName>
        <fullName evidence="12">UDP-N-acetylglucosamine 1-carboxyvinyltransferase</fullName>
        <ecNumber evidence="11">2.5.1.7</ecNumber>
    </recommendedName>
    <alternativeName>
        <fullName evidence="13">Enoylpyruvate transferase</fullName>
    </alternativeName>
    <alternativeName>
        <fullName evidence="14">UDP-N-acetylglucosamine enolpyruvyl transferase</fullName>
    </alternativeName>
</protein>
<gene>
    <name evidence="18" type="ORF">Acr_23g0007840</name>
</gene>
<keyword evidence="7" id="KW-0573">Peptidoglycan synthesis</keyword>
<dbReference type="GO" id="GO:0051301">
    <property type="term" value="P:cell division"/>
    <property type="evidence" value="ECO:0007669"/>
    <property type="project" value="UniProtKB-KW"/>
</dbReference>
<dbReference type="Pfam" id="PF00275">
    <property type="entry name" value="EPSP_synthase"/>
    <property type="match status" value="2"/>
</dbReference>
<feature type="domain" description="Enolpyruvate transferase" evidence="17">
    <location>
        <begin position="46"/>
        <end position="179"/>
    </location>
</feature>
<comment type="subcellular location">
    <subcellularLocation>
        <location evidence="1">Cytoplasm</location>
    </subcellularLocation>
</comment>
<evidence type="ECO:0000256" key="8">
    <source>
        <dbReference type="ARBA" id="ARBA00023306"/>
    </source>
</evidence>
<sequence length="559" mass="58563">MASTPTPHSLSPPNPLPHLPETPHLTATLQLPPKTLTTTAPKLAVSGGHSLAGHVTISGSKNSSLPILAATLCCSGDTKLKNVPDLSDTRAMLSILGSLGAEIESFGGDFVVNTDGVGSVEPCLELIGKIRGGFFVIGPLLGRFGEAVVGLPGGCDIGARPVDLYVRGLRALGAIVELRLLCRSQARRECTAGGTSVLAPVTAFLGISAHALPGFHPFSRSWTAFAAALPSVRGMDFGWVFISYGRFLMRWVVTAVGGGGRGRRDGKIWAQAANGKGLVGGRFRFDYPSVGATETLMMAACMADGETVLSNVAREPEVVDLARFLIDNGACVEGAGTDKLVIKGRSRSLHGSEYTIIPDRIEAGTFMLAAAITRSCISMSPIVPSHVSCLINKLVTAGCKITRRAPDILEVSAVPAKIGDVLRGFDVKTSPFPGFPTDLQPQTTALLTTCDGLSVVEESVFENRMSYVTELQKFGPRIQVCGSTALVFGKDRASVLHGSQVVASDLRGGVSLVLAGLAAEGNTEIDGVAHIDRGYENLEMKLQLLGADVKRLIPAATAP</sequence>
<feature type="domain" description="Enolpyruvate transferase" evidence="17">
    <location>
        <begin position="274"/>
        <end position="542"/>
    </location>
</feature>
<evidence type="ECO:0000256" key="7">
    <source>
        <dbReference type="ARBA" id="ARBA00022984"/>
    </source>
</evidence>
<dbReference type="InterPro" id="IPR013792">
    <property type="entry name" value="RNA3'P_cycl/enolpyr_Trfase_a/b"/>
</dbReference>
<dbReference type="GO" id="GO:0071555">
    <property type="term" value="P:cell wall organization"/>
    <property type="evidence" value="ECO:0007669"/>
    <property type="project" value="UniProtKB-KW"/>
</dbReference>
<feature type="compositionally biased region" description="Pro residues" evidence="16">
    <location>
        <begin position="10"/>
        <end position="20"/>
    </location>
</feature>
<dbReference type="GO" id="GO:0008760">
    <property type="term" value="F:UDP-N-acetylglucosamine 1-carboxyvinyltransferase activity"/>
    <property type="evidence" value="ECO:0007669"/>
    <property type="project" value="UniProtKB-EC"/>
</dbReference>
<keyword evidence="19" id="KW-1185">Reference proteome</keyword>
<dbReference type="GO" id="GO:0008360">
    <property type="term" value="P:regulation of cell shape"/>
    <property type="evidence" value="ECO:0007669"/>
    <property type="project" value="UniProtKB-KW"/>
</dbReference>
<comment type="similarity">
    <text evidence="10">Belongs to the EPSP synthase family. MurA subfamily.</text>
</comment>
<dbReference type="InterPro" id="IPR001986">
    <property type="entry name" value="Enolpyruvate_Tfrase_dom"/>
</dbReference>
<dbReference type="Gene3D" id="3.65.10.10">
    <property type="entry name" value="Enolpyruvate transferase domain"/>
    <property type="match status" value="3"/>
</dbReference>
<evidence type="ECO:0000313" key="19">
    <source>
        <dbReference type="Proteomes" id="UP000585474"/>
    </source>
</evidence>
<evidence type="ECO:0000259" key="17">
    <source>
        <dbReference type="Pfam" id="PF00275"/>
    </source>
</evidence>
<dbReference type="EC" id="2.5.1.7" evidence="11"/>
<comment type="caution">
    <text evidence="18">The sequence shown here is derived from an EMBL/GenBank/DDBJ whole genome shotgun (WGS) entry which is preliminary data.</text>
</comment>
<evidence type="ECO:0000256" key="12">
    <source>
        <dbReference type="ARBA" id="ARBA00039754"/>
    </source>
</evidence>
<dbReference type="OrthoDB" id="1718875at2759"/>
<reference evidence="18 19" key="1">
    <citation type="submission" date="2019-07" db="EMBL/GenBank/DDBJ databases">
        <title>De Novo Assembly of kiwifruit Actinidia rufa.</title>
        <authorList>
            <person name="Sugita-Konishi S."/>
            <person name="Sato K."/>
            <person name="Mori E."/>
            <person name="Abe Y."/>
            <person name="Kisaki G."/>
            <person name="Hamano K."/>
            <person name="Suezawa K."/>
            <person name="Otani M."/>
            <person name="Fukuda T."/>
            <person name="Manabe T."/>
            <person name="Gomi K."/>
            <person name="Tabuchi M."/>
            <person name="Akimitsu K."/>
            <person name="Kataoka I."/>
        </authorList>
    </citation>
    <scope>NUCLEOTIDE SEQUENCE [LARGE SCALE GENOMIC DNA]</scope>
    <source>
        <strain evidence="19">cv. Fuchu</strain>
    </source>
</reference>
<keyword evidence="6" id="KW-0133">Cell shape</keyword>
<feature type="region of interest" description="Disordered" evidence="16">
    <location>
        <begin position="1"/>
        <end position="24"/>
    </location>
</feature>
<dbReference type="CDD" id="cd01555">
    <property type="entry name" value="UdpNAET"/>
    <property type="match status" value="1"/>
</dbReference>
<evidence type="ECO:0000256" key="9">
    <source>
        <dbReference type="ARBA" id="ARBA00023316"/>
    </source>
</evidence>
<dbReference type="InterPro" id="IPR036968">
    <property type="entry name" value="Enolpyruvate_Tfrase_sf"/>
</dbReference>
<dbReference type="HAMAP" id="MF_00111">
    <property type="entry name" value="MurA"/>
    <property type="match status" value="1"/>
</dbReference>
<evidence type="ECO:0000256" key="5">
    <source>
        <dbReference type="ARBA" id="ARBA00022679"/>
    </source>
</evidence>
<evidence type="ECO:0000256" key="3">
    <source>
        <dbReference type="ARBA" id="ARBA00022490"/>
    </source>
</evidence>
<dbReference type="AlphaFoldDB" id="A0A7J0GNN3"/>
<dbReference type="EMBL" id="BJWL01000023">
    <property type="protein sequence ID" value="GFZ12399.1"/>
    <property type="molecule type" value="Genomic_DNA"/>
</dbReference>
<evidence type="ECO:0000313" key="18">
    <source>
        <dbReference type="EMBL" id="GFZ12399.1"/>
    </source>
</evidence>
<keyword evidence="9" id="KW-0961">Cell wall biogenesis/degradation</keyword>
<dbReference type="GO" id="GO:0019277">
    <property type="term" value="P:UDP-N-acetylgalactosamine biosynthetic process"/>
    <property type="evidence" value="ECO:0007669"/>
    <property type="project" value="InterPro"/>
</dbReference>
<evidence type="ECO:0000256" key="15">
    <source>
        <dbReference type="ARBA" id="ARBA00047527"/>
    </source>
</evidence>
<dbReference type="GO" id="GO:0005737">
    <property type="term" value="C:cytoplasm"/>
    <property type="evidence" value="ECO:0007669"/>
    <property type="project" value="UniProtKB-SubCell"/>
</dbReference>
<dbReference type="PANTHER" id="PTHR43783:SF1">
    <property type="entry name" value="UDP-N-ACETYLGLUCOSAMINE 1-CARBOXYVINYLTRANSFERASE"/>
    <property type="match status" value="1"/>
</dbReference>
<evidence type="ECO:0000256" key="16">
    <source>
        <dbReference type="SAM" id="MobiDB-lite"/>
    </source>
</evidence>
<dbReference type="InterPro" id="IPR050068">
    <property type="entry name" value="MurA_subfamily"/>
</dbReference>
<accession>A0A7J0GNN3</accession>
<dbReference type="Proteomes" id="UP000585474">
    <property type="component" value="Unassembled WGS sequence"/>
</dbReference>
<evidence type="ECO:0000256" key="4">
    <source>
        <dbReference type="ARBA" id="ARBA00022618"/>
    </source>
</evidence>
<evidence type="ECO:0000256" key="11">
    <source>
        <dbReference type="ARBA" id="ARBA00039108"/>
    </source>
</evidence>
<evidence type="ECO:0000256" key="2">
    <source>
        <dbReference type="ARBA" id="ARBA00004752"/>
    </source>
</evidence>
<evidence type="ECO:0000256" key="6">
    <source>
        <dbReference type="ARBA" id="ARBA00022960"/>
    </source>
</evidence>
<keyword evidence="8" id="KW-0131">Cell cycle</keyword>